<keyword evidence="6" id="KW-0175">Coiled coil</keyword>
<feature type="region of interest" description="Disordered" evidence="7">
    <location>
        <begin position="378"/>
        <end position="402"/>
    </location>
</feature>
<evidence type="ECO:0000256" key="5">
    <source>
        <dbReference type="ARBA" id="ARBA00023136"/>
    </source>
</evidence>
<dbReference type="SUPFAM" id="SSF49354">
    <property type="entry name" value="PapD-like"/>
    <property type="match status" value="1"/>
</dbReference>
<keyword evidence="3" id="KW-0812">Transmembrane</keyword>
<dbReference type="GO" id="GO:0005886">
    <property type="term" value="C:plasma membrane"/>
    <property type="evidence" value="ECO:0007669"/>
    <property type="project" value="TreeGrafter"/>
</dbReference>
<dbReference type="PANTHER" id="PTHR10809">
    <property type="entry name" value="VESICLE-ASSOCIATED MEMBRANE PROTEIN-ASSOCIATED PROTEIN"/>
    <property type="match status" value="1"/>
</dbReference>
<dbReference type="AlphaFoldDB" id="A0A1X6NMV9"/>
<comment type="subcellular location">
    <subcellularLocation>
        <location evidence="1">Membrane</location>
        <topology evidence="1">Single-pass type IV membrane protein</topology>
    </subcellularLocation>
</comment>
<evidence type="ECO:0000256" key="7">
    <source>
        <dbReference type="SAM" id="MobiDB-lite"/>
    </source>
</evidence>
<evidence type="ECO:0000256" key="4">
    <source>
        <dbReference type="ARBA" id="ARBA00022989"/>
    </source>
</evidence>
<feature type="domain" description="MSP" evidence="8">
    <location>
        <begin position="4"/>
        <end position="127"/>
    </location>
</feature>
<dbReference type="GO" id="GO:0005789">
    <property type="term" value="C:endoplasmic reticulum membrane"/>
    <property type="evidence" value="ECO:0007669"/>
    <property type="project" value="InterPro"/>
</dbReference>
<name>A0A1X6NMV9_PORUM</name>
<feature type="coiled-coil region" evidence="6">
    <location>
        <begin position="478"/>
        <end position="505"/>
    </location>
</feature>
<accession>A0A1X6NMV9</accession>
<feature type="region of interest" description="Disordered" evidence="7">
    <location>
        <begin position="271"/>
        <end position="297"/>
    </location>
</feature>
<feature type="region of interest" description="Disordered" evidence="7">
    <location>
        <begin position="309"/>
        <end position="342"/>
    </location>
</feature>
<feature type="compositionally biased region" description="Low complexity" evidence="7">
    <location>
        <begin position="155"/>
        <end position="180"/>
    </location>
</feature>
<dbReference type="Pfam" id="PF00635">
    <property type="entry name" value="Motile_Sperm"/>
    <property type="match status" value="1"/>
</dbReference>
<dbReference type="InterPro" id="IPR013783">
    <property type="entry name" value="Ig-like_fold"/>
</dbReference>
<protein>
    <recommendedName>
        <fullName evidence="8">MSP domain-containing protein</fullName>
    </recommendedName>
</protein>
<proteinExistence type="inferred from homology"/>
<gene>
    <name evidence="9" type="ORF">BU14_1044s0005</name>
</gene>
<dbReference type="InterPro" id="IPR000535">
    <property type="entry name" value="MSP_dom"/>
</dbReference>
<dbReference type="EMBL" id="KV919370">
    <property type="protein sequence ID" value="OSX69880.1"/>
    <property type="molecule type" value="Genomic_DNA"/>
</dbReference>
<sequence>MDKLVDVKPSELRFTVTAGVQSTVTLRLRSLVPDALLFKFKTTAPLRYAVQPNASVIAPGTTADIAVVLKTFKSLPPDMTNWRDKFMLQIARVDAAHASLSDEDVVDRWRVMPPDAIVRQKFQCRLGLAPISPIPEGEEEAAANGSGGGAPPPRAAAAPLPGLGDLAAASSDAGDAAPASHHFRTPRAVDGANGGRFGGEADADGLIITEEDVEEEEEDDLSEEEEVAVMDVPRARGAAPPPPSLPATPATLVAAGATRDRAWEQVAATQPQYKAAAGPAAPGGAGHPPMSMGAFPDAPTFPSLSAFAPADDVTPVTPPPLSSADLDPSVGTAPAGAAEKPPPETAAAKLFVTVSSTVLAVVFRVQRMVKERQEAAAAAKARKANPDAALTPIPPPAEARKPLVPAAAPPVAAAPAATAAADAATAAGGPPKKRGSFLRAPPPSSIPPLLAAPAAAPVPREALQRAAVARAAASAAALRESEAELGRLRADLEAAKHRKADAADAVRPLYAARFAVATDAPPPFVDVALMLIITAGLLKLTFLPASA</sequence>
<dbReference type="Proteomes" id="UP000218209">
    <property type="component" value="Unassembled WGS sequence"/>
</dbReference>
<dbReference type="GO" id="GO:0061817">
    <property type="term" value="P:endoplasmic reticulum-plasma membrane tethering"/>
    <property type="evidence" value="ECO:0007669"/>
    <property type="project" value="TreeGrafter"/>
</dbReference>
<evidence type="ECO:0000256" key="6">
    <source>
        <dbReference type="SAM" id="Coils"/>
    </source>
</evidence>
<evidence type="ECO:0000313" key="10">
    <source>
        <dbReference type="Proteomes" id="UP000218209"/>
    </source>
</evidence>
<organism evidence="9 10">
    <name type="scientific">Porphyra umbilicalis</name>
    <name type="common">Purple laver</name>
    <name type="synonym">Red alga</name>
    <dbReference type="NCBI Taxonomy" id="2786"/>
    <lineage>
        <taxon>Eukaryota</taxon>
        <taxon>Rhodophyta</taxon>
        <taxon>Bangiophyceae</taxon>
        <taxon>Bangiales</taxon>
        <taxon>Bangiaceae</taxon>
        <taxon>Porphyra</taxon>
    </lineage>
</organism>
<evidence type="ECO:0000313" key="9">
    <source>
        <dbReference type="EMBL" id="OSX69880.1"/>
    </source>
</evidence>
<evidence type="ECO:0000256" key="2">
    <source>
        <dbReference type="ARBA" id="ARBA00008932"/>
    </source>
</evidence>
<dbReference type="InterPro" id="IPR008962">
    <property type="entry name" value="PapD-like_sf"/>
</dbReference>
<comment type="similarity">
    <text evidence="2">Belongs to the VAMP-associated protein (VAP) (TC 9.B.17) family.</text>
</comment>
<dbReference type="PROSITE" id="PS50202">
    <property type="entry name" value="MSP"/>
    <property type="match status" value="1"/>
</dbReference>
<dbReference type="GO" id="GO:0090158">
    <property type="term" value="P:endoplasmic reticulum membrane organization"/>
    <property type="evidence" value="ECO:0007669"/>
    <property type="project" value="TreeGrafter"/>
</dbReference>
<dbReference type="PANTHER" id="PTHR10809:SF6">
    <property type="entry name" value="AT11025P-RELATED"/>
    <property type="match status" value="1"/>
</dbReference>
<keyword evidence="5" id="KW-0472">Membrane</keyword>
<dbReference type="InterPro" id="IPR016763">
    <property type="entry name" value="VAP"/>
</dbReference>
<dbReference type="Gene3D" id="2.60.40.10">
    <property type="entry name" value="Immunoglobulins"/>
    <property type="match status" value="1"/>
</dbReference>
<feature type="compositionally biased region" description="Low complexity" evidence="7">
    <location>
        <begin position="322"/>
        <end position="342"/>
    </location>
</feature>
<dbReference type="OrthoDB" id="264603at2759"/>
<feature type="region of interest" description="Disordered" evidence="7">
    <location>
        <begin position="137"/>
        <end position="206"/>
    </location>
</feature>
<evidence type="ECO:0000256" key="1">
    <source>
        <dbReference type="ARBA" id="ARBA00004211"/>
    </source>
</evidence>
<evidence type="ECO:0000259" key="8">
    <source>
        <dbReference type="PROSITE" id="PS50202"/>
    </source>
</evidence>
<keyword evidence="10" id="KW-1185">Reference proteome</keyword>
<evidence type="ECO:0000256" key="3">
    <source>
        <dbReference type="ARBA" id="ARBA00022692"/>
    </source>
</evidence>
<reference evidence="9 10" key="1">
    <citation type="submission" date="2017-03" db="EMBL/GenBank/DDBJ databases">
        <title>WGS assembly of Porphyra umbilicalis.</title>
        <authorList>
            <person name="Brawley S.H."/>
            <person name="Blouin N.A."/>
            <person name="Ficko-Blean E."/>
            <person name="Wheeler G.L."/>
            <person name="Lohr M."/>
            <person name="Goodson H.V."/>
            <person name="Jenkins J.W."/>
            <person name="Blaby-Haas C.E."/>
            <person name="Helliwell K.E."/>
            <person name="Chan C."/>
            <person name="Marriage T."/>
            <person name="Bhattacharya D."/>
            <person name="Klein A.S."/>
            <person name="Badis Y."/>
            <person name="Brodie J."/>
            <person name="Cao Y."/>
            <person name="Collen J."/>
            <person name="Dittami S.M."/>
            <person name="Gachon C.M."/>
            <person name="Green B.R."/>
            <person name="Karpowicz S."/>
            <person name="Kim J.W."/>
            <person name="Kudahl U."/>
            <person name="Lin S."/>
            <person name="Michel G."/>
            <person name="Mittag M."/>
            <person name="Olson B.J."/>
            <person name="Pangilinan J."/>
            <person name="Peng Y."/>
            <person name="Qiu H."/>
            <person name="Shu S."/>
            <person name="Singer J.T."/>
            <person name="Smith A.G."/>
            <person name="Sprecher B.N."/>
            <person name="Wagner V."/>
            <person name="Wang W."/>
            <person name="Wang Z.-Y."/>
            <person name="Yan J."/>
            <person name="Yarish C."/>
            <person name="Zoeuner-Riek S."/>
            <person name="Zhuang Y."/>
            <person name="Zou Y."/>
            <person name="Lindquist E.A."/>
            <person name="Grimwood J."/>
            <person name="Barry K."/>
            <person name="Rokhsar D.S."/>
            <person name="Schmutz J."/>
            <person name="Stiller J.W."/>
            <person name="Grossman A.R."/>
            <person name="Prochnik S.E."/>
        </authorList>
    </citation>
    <scope>NUCLEOTIDE SEQUENCE [LARGE SCALE GENOMIC DNA]</scope>
    <source>
        <strain evidence="9">4086291</strain>
    </source>
</reference>
<keyword evidence="4" id="KW-1133">Transmembrane helix</keyword>